<dbReference type="OrthoDB" id="24387at2157"/>
<evidence type="ECO:0000313" key="4">
    <source>
        <dbReference type="Proteomes" id="UP001060771"/>
    </source>
</evidence>
<dbReference type="EMBL" id="BMNM01000008">
    <property type="protein sequence ID" value="GGI82147.1"/>
    <property type="molecule type" value="Genomic_DNA"/>
</dbReference>
<reference evidence="1" key="4">
    <citation type="journal article" date="2023" name="Microbiol. Resour. Announc.">
        <title>Complete Genome Sequence of Vulcanisaeta souniana Strain IC-059, a Hyperthermophilic Archaeon Isolated from Hot Spring Water in Japan.</title>
        <authorList>
            <person name="Kato S."/>
            <person name="Itoh T."/>
            <person name="Wu L."/>
            <person name="Ma J."/>
            <person name="Ohkuma M."/>
        </authorList>
    </citation>
    <scope>NUCLEOTIDE SEQUENCE</scope>
    <source>
        <strain evidence="1">JCM 11219</strain>
    </source>
</reference>
<organism evidence="2 3">
    <name type="scientific">Vulcanisaeta souniana JCM 11219</name>
    <dbReference type="NCBI Taxonomy" id="1293586"/>
    <lineage>
        <taxon>Archaea</taxon>
        <taxon>Thermoproteota</taxon>
        <taxon>Thermoprotei</taxon>
        <taxon>Thermoproteales</taxon>
        <taxon>Thermoproteaceae</taxon>
        <taxon>Vulcanisaeta</taxon>
    </lineage>
</organism>
<name>A0A830E339_9CREN</name>
<evidence type="ECO:0000313" key="3">
    <source>
        <dbReference type="Proteomes" id="UP000657075"/>
    </source>
</evidence>
<dbReference type="GeneID" id="76207416"/>
<dbReference type="EMBL" id="AP026830">
    <property type="protein sequence ID" value="BDR92783.1"/>
    <property type="molecule type" value="Genomic_DNA"/>
</dbReference>
<reference evidence="2" key="2">
    <citation type="submission" date="2020-09" db="EMBL/GenBank/DDBJ databases">
        <authorList>
            <person name="Sun Q."/>
            <person name="Ohkuma M."/>
        </authorList>
    </citation>
    <scope>NUCLEOTIDE SEQUENCE</scope>
    <source>
        <strain evidence="2">JCM 11219</strain>
    </source>
</reference>
<dbReference type="Proteomes" id="UP001060771">
    <property type="component" value="Chromosome"/>
</dbReference>
<evidence type="ECO:0000313" key="1">
    <source>
        <dbReference type="EMBL" id="BDR92783.1"/>
    </source>
</evidence>
<sequence>MDRVDLAYVIGAVLGKEDADGIRVAYITYTSTLGKWVRDPEGVVQYLVNIGKARVVRSGQGRSVMLMDREMMNRVNDLLTPREDVDPLTLVTEGIRKLANPLSGYADIGDVIKYIEGRLNAPTKEAEELLIKVIKFHRGRFVFAHGGSRRLKIGSSYYGLIKVVSDAETLGTQ</sequence>
<dbReference type="RefSeq" id="WP_188603691.1">
    <property type="nucleotide sequence ID" value="NZ_AP026830.1"/>
</dbReference>
<protein>
    <submittedName>
        <fullName evidence="2">Uncharacterized protein</fullName>
    </submittedName>
</protein>
<gene>
    <name evidence="2" type="ORF">GCM10007112_18630</name>
    <name evidence="1" type="ORF">Vsou_18760</name>
</gene>
<keyword evidence="4" id="KW-1185">Reference proteome</keyword>
<evidence type="ECO:0000313" key="2">
    <source>
        <dbReference type="EMBL" id="GGI82147.1"/>
    </source>
</evidence>
<dbReference type="Proteomes" id="UP000657075">
    <property type="component" value="Unassembled WGS sequence"/>
</dbReference>
<dbReference type="AlphaFoldDB" id="A0A830E339"/>
<accession>A0A830E339</accession>
<reference evidence="4" key="3">
    <citation type="submission" date="2022-09" db="EMBL/GenBank/DDBJ databases">
        <title>Complete genome sequence of Vulcanisaeta souniana.</title>
        <authorList>
            <person name="Kato S."/>
            <person name="Itoh T."/>
            <person name="Ohkuma M."/>
        </authorList>
    </citation>
    <scope>NUCLEOTIDE SEQUENCE [LARGE SCALE GENOMIC DNA]</scope>
    <source>
        <strain evidence="4">JCM 11219</strain>
    </source>
</reference>
<proteinExistence type="predicted"/>
<reference evidence="2" key="1">
    <citation type="journal article" date="2014" name="Int. J. Syst. Evol. Microbiol.">
        <title>Complete genome sequence of Corynebacterium casei LMG S-19264T (=DSM 44701T), isolated from a smear-ripened cheese.</title>
        <authorList>
            <consortium name="US DOE Joint Genome Institute (JGI-PGF)"/>
            <person name="Walter F."/>
            <person name="Albersmeier A."/>
            <person name="Kalinowski J."/>
            <person name="Ruckert C."/>
        </authorList>
    </citation>
    <scope>NUCLEOTIDE SEQUENCE</scope>
    <source>
        <strain evidence="2">JCM 11219</strain>
    </source>
</reference>